<dbReference type="Proteomes" id="UP001596492">
    <property type="component" value="Unassembled WGS sequence"/>
</dbReference>
<dbReference type="SUPFAM" id="SSF53474">
    <property type="entry name" value="alpha/beta-Hydrolases"/>
    <property type="match status" value="1"/>
</dbReference>
<feature type="domain" description="AB hydrolase-1" evidence="1">
    <location>
        <begin position="16"/>
        <end position="238"/>
    </location>
</feature>
<dbReference type="Gene3D" id="3.40.50.1820">
    <property type="entry name" value="alpha/beta hydrolase"/>
    <property type="match status" value="1"/>
</dbReference>
<dbReference type="PANTHER" id="PTHR43798:SF5">
    <property type="entry name" value="MONOACYLGLYCEROL LIPASE ABHD6"/>
    <property type="match status" value="1"/>
</dbReference>
<comment type="caution">
    <text evidence="2">The sequence shown here is derived from an EMBL/GenBank/DDBJ whole genome shotgun (WGS) entry which is preliminary data.</text>
</comment>
<gene>
    <name evidence="2" type="ORF">ACFQS8_04945</name>
</gene>
<organism evidence="2 3">
    <name type="scientific">Hirschia litorea</name>
    <dbReference type="NCBI Taxonomy" id="1199156"/>
    <lineage>
        <taxon>Bacteria</taxon>
        <taxon>Pseudomonadati</taxon>
        <taxon>Pseudomonadota</taxon>
        <taxon>Alphaproteobacteria</taxon>
        <taxon>Hyphomonadales</taxon>
        <taxon>Hyphomonadaceae</taxon>
        <taxon>Hirschia</taxon>
    </lineage>
</organism>
<dbReference type="InterPro" id="IPR000073">
    <property type="entry name" value="AB_hydrolase_1"/>
</dbReference>
<keyword evidence="2" id="KW-0378">Hydrolase</keyword>
<evidence type="ECO:0000259" key="1">
    <source>
        <dbReference type="Pfam" id="PF12697"/>
    </source>
</evidence>
<dbReference type="GO" id="GO:0016787">
    <property type="term" value="F:hydrolase activity"/>
    <property type="evidence" value="ECO:0007669"/>
    <property type="project" value="UniProtKB-KW"/>
</dbReference>
<evidence type="ECO:0000313" key="2">
    <source>
        <dbReference type="EMBL" id="MFC7290951.1"/>
    </source>
</evidence>
<dbReference type="Pfam" id="PF12697">
    <property type="entry name" value="Abhydrolase_6"/>
    <property type="match status" value="1"/>
</dbReference>
<dbReference type="RefSeq" id="WP_382166155.1">
    <property type="nucleotide sequence ID" value="NZ_JBHTBR010000002.1"/>
</dbReference>
<sequence>MLHYSCTGSKNSGTGIVFLHGGGFSGWMWESIIGHLPEYYCVAITLPGHGLSNASKWISLEDTARQVGEIIEKELSNMDVHLVGLSLGGHVGLHVMAQHPHLTTSAILSCIIHDPLPRPKLYKALTNAMLPLSNIRLIQKFVAHRFGMAGEKMRRYLQEFKRVDKDSLKRSSLEVAANPIPENLSNVSARILVVAGAKERSITRNALASYKSVFAHTRTALIPDYGYGWSGRRPKLFANAIRAQIKNSALPKDMKAQA</sequence>
<keyword evidence="3" id="KW-1185">Reference proteome</keyword>
<name>A0ABW2IJ52_9PROT</name>
<dbReference type="InterPro" id="IPR050266">
    <property type="entry name" value="AB_hydrolase_sf"/>
</dbReference>
<reference evidence="3" key="1">
    <citation type="journal article" date="2019" name="Int. J. Syst. Evol. Microbiol.">
        <title>The Global Catalogue of Microorganisms (GCM) 10K type strain sequencing project: providing services to taxonomists for standard genome sequencing and annotation.</title>
        <authorList>
            <consortium name="The Broad Institute Genomics Platform"/>
            <consortium name="The Broad Institute Genome Sequencing Center for Infectious Disease"/>
            <person name="Wu L."/>
            <person name="Ma J."/>
        </authorList>
    </citation>
    <scope>NUCLEOTIDE SEQUENCE [LARGE SCALE GENOMIC DNA]</scope>
    <source>
        <strain evidence="3">CCUG 51308</strain>
    </source>
</reference>
<dbReference type="PANTHER" id="PTHR43798">
    <property type="entry name" value="MONOACYLGLYCEROL LIPASE"/>
    <property type="match status" value="1"/>
</dbReference>
<accession>A0ABW2IJ52</accession>
<evidence type="ECO:0000313" key="3">
    <source>
        <dbReference type="Proteomes" id="UP001596492"/>
    </source>
</evidence>
<proteinExistence type="predicted"/>
<protein>
    <submittedName>
        <fullName evidence="2">Alpha/beta fold hydrolase</fullName>
    </submittedName>
</protein>
<dbReference type="InterPro" id="IPR029058">
    <property type="entry name" value="AB_hydrolase_fold"/>
</dbReference>
<dbReference type="EMBL" id="JBHTBR010000002">
    <property type="protein sequence ID" value="MFC7290951.1"/>
    <property type="molecule type" value="Genomic_DNA"/>
</dbReference>